<dbReference type="Proteomes" id="UP000239273">
    <property type="component" value="Unassembled WGS sequence"/>
</dbReference>
<comment type="caution">
    <text evidence="2">The sequence shown here is derived from an EMBL/GenBank/DDBJ whole genome shotgun (WGS) entry which is preliminary data.</text>
</comment>
<gene>
    <name evidence="2" type="ORF">BTO23_11740</name>
    <name evidence="1" type="ORF">GCM10007855_09570</name>
</gene>
<organism evidence="2 3">
    <name type="scientific">Aliivibrio sifiae</name>
    <dbReference type="NCBI Taxonomy" id="566293"/>
    <lineage>
        <taxon>Bacteria</taxon>
        <taxon>Pseudomonadati</taxon>
        <taxon>Pseudomonadota</taxon>
        <taxon>Gammaproteobacteria</taxon>
        <taxon>Vibrionales</taxon>
        <taxon>Vibrionaceae</taxon>
        <taxon>Aliivibrio</taxon>
    </lineage>
</organism>
<dbReference type="EMBL" id="MSCP01000002">
    <property type="protein sequence ID" value="PQJ86802.1"/>
    <property type="molecule type" value="Genomic_DNA"/>
</dbReference>
<reference evidence="1" key="4">
    <citation type="submission" date="2023-01" db="EMBL/GenBank/DDBJ databases">
        <title>Draft genome sequence of Aliivibrio sifiae strain NBRC 105001.</title>
        <authorList>
            <person name="Sun Q."/>
            <person name="Mori K."/>
        </authorList>
    </citation>
    <scope>NUCLEOTIDE SEQUENCE</scope>
    <source>
        <strain evidence="1">NBRC 105001</strain>
    </source>
</reference>
<reference evidence="1" key="1">
    <citation type="journal article" date="2014" name="Int. J. Syst. Evol. Microbiol.">
        <title>Complete genome of a new Firmicutes species belonging to the dominant human colonic microbiota ('Ruminococcus bicirculans') reveals two chromosomes and a selective capacity to utilize plant glucans.</title>
        <authorList>
            <consortium name="NISC Comparative Sequencing Program"/>
            <person name="Wegmann U."/>
            <person name="Louis P."/>
            <person name="Goesmann A."/>
            <person name="Henrissat B."/>
            <person name="Duncan S.H."/>
            <person name="Flint H.J."/>
        </authorList>
    </citation>
    <scope>NUCLEOTIDE SEQUENCE</scope>
    <source>
        <strain evidence="1">NBRC 105001</strain>
    </source>
</reference>
<evidence type="ECO:0000313" key="3">
    <source>
        <dbReference type="Proteomes" id="UP000239273"/>
    </source>
</evidence>
<protein>
    <submittedName>
        <fullName evidence="2">Uncharacterized protein</fullName>
    </submittedName>
</protein>
<accession>A0A2S7X6M0</accession>
<reference evidence="4" key="3">
    <citation type="journal article" date="2019" name="Int. J. Syst. Evol. Microbiol.">
        <title>The Global Catalogue of Microorganisms (GCM) 10K type strain sequencing project: providing services to taxonomists for standard genome sequencing and annotation.</title>
        <authorList>
            <consortium name="The Broad Institute Genomics Platform"/>
            <consortium name="The Broad Institute Genome Sequencing Center for Infectious Disease"/>
            <person name="Wu L."/>
            <person name="Ma J."/>
        </authorList>
    </citation>
    <scope>NUCLEOTIDE SEQUENCE [LARGE SCALE GENOMIC DNA]</scope>
    <source>
        <strain evidence="4">NBRC 105001</strain>
    </source>
</reference>
<name>A0A2S7X6M0_9GAMM</name>
<dbReference type="Proteomes" id="UP001156660">
    <property type="component" value="Unassembled WGS sequence"/>
</dbReference>
<reference evidence="2 3" key="2">
    <citation type="submission" date="2016-12" db="EMBL/GenBank/DDBJ databases">
        <title>Diversity of luminous bacteria.</title>
        <authorList>
            <person name="Yoshizawa S."/>
            <person name="Kogure K."/>
        </authorList>
    </citation>
    <scope>NUCLEOTIDE SEQUENCE [LARGE SCALE GENOMIC DNA]</scope>
    <source>
        <strain evidence="2 3">NBRC 105001</strain>
    </source>
</reference>
<dbReference type="EMBL" id="BSOU01000002">
    <property type="protein sequence ID" value="GLR74083.1"/>
    <property type="molecule type" value="Genomic_DNA"/>
</dbReference>
<sequence length="146" mass="17145">MPNNTFRFAMHYFAIQHQIFHNCEDISRLYEKYGESVTECLFLSHLIEKLEFASCGDSLLTIVSKLIEFELMHFQPPELMPLYDYNGQRYFKGEIVYLSDNAFVSKITSNQFPTWELLLTVVARATYSVLPNVQRQIHFEFSVVTL</sequence>
<dbReference type="AlphaFoldDB" id="A0A2S7X6M0"/>
<evidence type="ECO:0000313" key="1">
    <source>
        <dbReference type="EMBL" id="GLR74083.1"/>
    </source>
</evidence>
<evidence type="ECO:0000313" key="2">
    <source>
        <dbReference type="EMBL" id="PQJ86802.1"/>
    </source>
</evidence>
<evidence type="ECO:0000313" key="4">
    <source>
        <dbReference type="Proteomes" id="UP001156660"/>
    </source>
</evidence>
<proteinExistence type="predicted"/>
<dbReference type="OrthoDB" id="5918867at2"/>
<dbReference type="RefSeq" id="WP_105063607.1">
    <property type="nucleotide sequence ID" value="NZ_BSOU01000002.1"/>
</dbReference>
<keyword evidence="4" id="KW-1185">Reference proteome</keyword>